<feature type="chain" id="PRO_5001961499" evidence="2">
    <location>
        <begin position="22"/>
        <end position="178"/>
    </location>
</feature>
<dbReference type="EMBL" id="AQQX01000002">
    <property type="protein sequence ID" value="KGM49411.1"/>
    <property type="molecule type" value="Genomic_DNA"/>
</dbReference>
<dbReference type="SUPFAM" id="SSF48452">
    <property type="entry name" value="TPR-like"/>
    <property type="match status" value="1"/>
</dbReference>
<dbReference type="OrthoDB" id="8592798at2"/>
<dbReference type="PROSITE" id="PS50293">
    <property type="entry name" value="TPR_REGION"/>
    <property type="match status" value="1"/>
</dbReference>
<evidence type="ECO:0000313" key="3">
    <source>
        <dbReference type="EMBL" id="KGM49411.1"/>
    </source>
</evidence>
<name>A0A0A0EEP1_9RHOB</name>
<dbReference type="InterPro" id="IPR019734">
    <property type="entry name" value="TPR_rpt"/>
</dbReference>
<feature type="repeat" description="TPR" evidence="1">
    <location>
        <begin position="93"/>
        <end position="126"/>
    </location>
</feature>
<keyword evidence="4" id="KW-1185">Reference proteome</keyword>
<dbReference type="Pfam" id="PF14559">
    <property type="entry name" value="TPR_19"/>
    <property type="match status" value="1"/>
</dbReference>
<dbReference type="PROSITE" id="PS50005">
    <property type="entry name" value="TPR"/>
    <property type="match status" value="1"/>
</dbReference>
<dbReference type="RefSeq" id="WP_043746214.1">
    <property type="nucleotide sequence ID" value="NZ_AQQX01000002.1"/>
</dbReference>
<reference evidence="3 4" key="1">
    <citation type="journal article" date="2015" name="Antonie Van Leeuwenhoek">
        <title>Pseudooceanicola atlanticus gen. nov. sp. nov., isolated from surface seawater of the Atlantic Ocean and reclassification of Oceanicola batsensis, Oceanicola marinus, Oceanicola nitratireducens, Oceanicola nanhaiensis, Oceanicola antarcticus and Oceanicola flagellatus, as Pseudooceanicola batsensis comb. nov., Pseudooceanicola marinus comb. nov., Pseudooceanicola nitratireducens comb. nov., Pseudooceanicola nanhaiensis comb. nov., Pseudooceanicola antarcticus comb. nov., and Pseudooceanicola flagellatus comb. nov.</title>
        <authorList>
            <person name="Lai Q."/>
            <person name="Li G."/>
            <person name="Liu X."/>
            <person name="Du Y."/>
            <person name="Sun F."/>
            <person name="Shao Z."/>
        </authorList>
    </citation>
    <scope>NUCLEOTIDE SEQUENCE [LARGE SCALE GENOMIC DNA]</scope>
    <source>
        <strain evidence="3 4">22II-s11g</strain>
    </source>
</reference>
<dbReference type="STRING" id="1461694.ATO9_05140"/>
<evidence type="ECO:0000313" key="4">
    <source>
        <dbReference type="Proteomes" id="UP000030004"/>
    </source>
</evidence>
<sequence>MRQTLTAALFALPFLAGAALAVGDDDSPPKPTETSTECPDGYVFDKEKDGCVKSASLDLDDDQRYQAVRELAYAGRPASVLKVIDGAKAKDSPRFLTYRGFALREMGDFDGAMQAYQRALAIDPDNLLARSYMAQGLLTQDRRDEALTQLQIIEAKGGSGSWAHESLKMALRGEYTNY</sequence>
<organism evidence="3 4">
    <name type="scientific">Pseudooceanicola atlanticus</name>
    <dbReference type="NCBI Taxonomy" id="1461694"/>
    <lineage>
        <taxon>Bacteria</taxon>
        <taxon>Pseudomonadati</taxon>
        <taxon>Pseudomonadota</taxon>
        <taxon>Alphaproteobacteria</taxon>
        <taxon>Rhodobacterales</taxon>
        <taxon>Paracoccaceae</taxon>
        <taxon>Pseudooceanicola</taxon>
    </lineage>
</organism>
<dbReference type="SMART" id="SM00028">
    <property type="entry name" value="TPR"/>
    <property type="match status" value="1"/>
</dbReference>
<dbReference type="Proteomes" id="UP000030004">
    <property type="component" value="Unassembled WGS sequence"/>
</dbReference>
<dbReference type="InterPro" id="IPR011990">
    <property type="entry name" value="TPR-like_helical_dom_sf"/>
</dbReference>
<keyword evidence="1" id="KW-0802">TPR repeat</keyword>
<protein>
    <submittedName>
        <fullName evidence="3">Uncharacterized protein</fullName>
    </submittedName>
</protein>
<evidence type="ECO:0000256" key="2">
    <source>
        <dbReference type="SAM" id="SignalP"/>
    </source>
</evidence>
<feature type="signal peptide" evidence="2">
    <location>
        <begin position="1"/>
        <end position="21"/>
    </location>
</feature>
<dbReference type="eggNOG" id="COG0457">
    <property type="taxonomic scope" value="Bacteria"/>
</dbReference>
<gene>
    <name evidence="3" type="ORF">ATO9_05140</name>
</gene>
<dbReference type="AlphaFoldDB" id="A0A0A0EEP1"/>
<evidence type="ECO:0000256" key="1">
    <source>
        <dbReference type="PROSITE-ProRule" id="PRU00339"/>
    </source>
</evidence>
<proteinExistence type="predicted"/>
<keyword evidence="2" id="KW-0732">Signal</keyword>
<accession>A0A0A0EEP1</accession>
<dbReference type="Gene3D" id="1.25.40.10">
    <property type="entry name" value="Tetratricopeptide repeat domain"/>
    <property type="match status" value="1"/>
</dbReference>
<comment type="caution">
    <text evidence="3">The sequence shown here is derived from an EMBL/GenBank/DDBJ whole genome shotgun (WGS) entry which is preliminary data.</text>
</comment>